<keyword evidence="1" id="KW-0235">DNA replication</keyword>
<sequence>MSKLHQIPWIEKYRPKKTEELILNETLLKKINKIISDKEMPNLIITGIPGIGKTTTIKCIVSRLYGKYVKDAVLELNASDDRGIRAVQDTITSFCKKKLELNNGEEKIYADHKIVILDEADNMTPKAQISISSLMEKYHNTTRFAFTCNSSADIIESIQSRCNIMRYMRLTNDQVLNRLKFICDKESVEYEENALTTIAMISQGDVRSAINNLQLVYNCYKEVLEEHIYTICDKPQPLIINSIFDACVEKNFRKAVGIFLDLKASGFMESDIILNMIYMIRNNKTKLNENLKNKFLEKICHSSYIISKGFDSPCQMTSCIASLISMS</sequence>
<evidence type="ECO:0000256" key="1">
    <source>
        <dbReference type="ARBA" id="ARBA00022705"/>
    </source>
</evidence>
<dbReference type="GO" id="GO:0016887">
    <property type="term" value="F:ATP hydrolysis activity"/>
    <property type="evidence" value="ECO:0007669"/>
    <property type="project" value="InterPro"/>
</dbReference>
<dbReference type="GO" id="GO:0006281">
    <property type="term" value="P:DNA repair"/>
    <property type="evidence" value="ECO:0007669"/>
    <property type="project" value="TreeGrafter"/>
</dbReference>
<dbReference type="Gene3D" id="1.10.8.60">
    <property type="match status" value="1"/>
</dbReference>
<gene>
    <name evidence="5" type="ORF">Catovirus_2_252</name>
</gene>
<reference evidence="5" key="1">
    <citation type="journal article" date="2017" name="Science">
        <title>Giant viruses with an expanded complement of translation system components.</title>
        <authorList>
            <person name="Schulz F."/>
            <person name="Yutin N."/>
            <person name="Ivanova N.N."/>
            <person name="Ortega D.R."/>
            <person name="Lee T.K."/>
            <person name="Vierheilig J."/>
            <person name="Daims H."/>
            <person name="Horn M."/>
            <person name="Wagner M."/>
            <person name="Jensen G.J."/>
            <person name="Kyrpides N.C."/>
            <person name="Koonin E.V."/>
            <person name="Woyke T."/>
        </authorList>
    </citation>
    <scope>NUCLEOTIDE SEQUENCE</scope>
    <source>
        <strain evidence="5">CTV1</strain>
    </source>
</reference>
<protein>
    <submittedName>
        <fullName evidence="5">Replication factor C small subunit</fullName>
    </submittedName>
</protein>
<evidence type="ECO:0000256" key="2">
    <source>
        <dbReference type="ARBA" id="ARBA00022741"/>
    </source>
</evidence>
<feature type="domain" description="AAA+ ATPase" evidence="4">
    <location>
        <begin position="39"/>
        <end position="169"/>
    </location>
</feature>
<keyword evidence="2" id="KW-0547">Nucleotide-binding</keyword>
<name>A0A1V0SC64_9VIRU</name>
<organism evidence="5">
    <name type="scientific">Catovirus CTV1</name>
    <dbReference type="NCBI Taxonomy" id="1977631"/>
    <lineage>
        <taxon>Viruses</taxon>
        <taxon>Varidnaviria</taxon>
        <taxon>Bamfordvirae</taxon>
        <taxon>Nucleocytoviricota</taxon>
        <taxon>Megaviricetes</taxon>
        <taxon>Imitervirales</taxon>
        <taxon>Mimiviridae</taxon>
        <taxon>Klosneuvirinae</taxon>
        <taxon>Catovirus</taxon>
    </lineage>
</organism>
<dbReference type="InterPro" id="IPR027417">
    <property type="entry name" value="P-loop_NTPase"/>
</dbReference>
<dbReference type="InterPro" id="IPR013748">
    <property type="entry name" value="Rep_factorC_C"/>
</dbReference>
<dbReference type="GO" id="GO:0006261">
    <property type="term" value="P:DNA-templated DNA replication"/>
    <property type="evidence" value="ECO:0007669"/>
    <property type="project" value="TreeGrafter"/>
</dbReference>
<dbReference type="InterPro" id="IPR008921">
    <property type="entry name" value="DNA_pol3_clamp-load_cplx_C"/>
</dbReference>
<dbReference type="Pfam" id="PF21960">
    <property type="entry name" value="RCF1-5-like_lid"/>
    <property type="match status" value="1"/>
</dbReference>
<accession>A0A1V0SC64</accession>
<dbReference type="InterPro" id="IPR047854">
    <property type="entry name" value="RFC_lid"/>
</dbReference>
<dbReference type="SUPFAM" id="SSF52540">
    <property type="entry name" value="P-loop containing nucleoside triphosphate hydrolases"/>
    <property type="match status" value="1"/>
</dbReference>
<dbReference type="Gene3D" id="1.20.272.10">
    <property type="match status" value="1"/>
</dbReference>
<dbReference type="GO" id="GO:0005524">
    <property type="term" value="F:ATP binding"/>
    <property type="evidence" value="ECO:0007669"/>
    <property type="project" value="UniProtKB-KW"/>
</dbReference>
<dbReference type="Pfam" id="PF00004">
    <property type="entry name" value="AAA"/>
    <property type="match status" value="1"/>
</dbReference>
<dbReference type="EMBL" id="KY684084">
    <property type="protein sequence ID" value="ARF09303.1"/>
    <property type="molecule type" value="Genomic_DNA"/>
</dbReference>
<dbReference type="InterPro" id="IPR050238">
    <property type="entry name" value="DNA_Rep/Repair_Clamp_Loader"/>
</dbReference>
<evidence type="ECO:0000256" key="3">
    <source>
        <dbReference type="ARBA" id="ARBA00022840"/>
    </source>
</evidence>
<dbReference type="PANTHER" id="PTHR11669">
    <property type="entry name" value="REPLICATION FACTOR C / DNA POLYMERASE III GAMMA-TAU SUBUNIT"/>
    <property type="match status" value="1"/>
</dbReference>
<dbReference type="GO" id="GO:0003689">
    <property type="term" value="F:DNA clamp loader activity"/>
    <property type="evidence" value="ECO:0007669"/>
    <property type="project" value="TreeGrafter"/>
</dbReference>
<dbReference type="SUPFAM" id="SSF48019">
    <property type="entry name" value="post-AAA+ oligomerization domain-like"/>
    <property type="match status" value="1"/>
</dbReference>
<dbReference type="SMART" id="SM00382">
    <property type="entry name" value="AAA"/>
    <property type="match status" value="1"/>
</dbReference>
<evidence type="ECO:0000259" key="4">
    <source>
        <dbReference type="SMART" id="SM00382"/>
    </source>
</evidence>
<dbReference type="InterPro" id="IPR003593">
    <property type="entry name" value="AAA+_ATPase"/>
</dbReference>
<dbReference type="PANTHER" id="PTHR11669:SF5">
    <property type="entry name" value="REPLICATION FACTOR C SUBUNIT 2"/>
    <property type="match status" value="1"/>
</dbReference>
<proteinExistence type="predicted"/>
<dbReference type="Gene3D" id="3.40.50.300">
    <property type="entry name" value="P-loop containing nucleotide triphosphate hydrolases"/>
    <property type="match status" value="1"/>
</dbReference>
<dbReference type="Pfam" id="PF08542">
    <property type="entry name" value="Rep_fac_C"/>
    <property type="match status" value="1"/>
</dbReference>
<dbReference type="InterPro" id="IPR003959">
    <property type="entry name" value="ATPase_AAA_core"/>
</dbReference>
<dbReference type="CDD" id="cd00009">
    <property type="entry name" value="AAA"/>
    <property type="match status" value="1"/>
</dbReference>
<dbReference type="GO" id="GO:0003677">
    <property type="term" value="F:DNA binding"/>
    <property type="evidence" value="ECO:0007669"/>
    <property type="project" value="InterPro"/>
</dbReference>
<evidence type="ECO:0000313" key="5">
    <source>
        <dbReference type="EMBL" id="ARF09303.1"/>
    </source>
</evidence>
<dbReference type="CDD" id="cd18140">
    <property type="entry name" value="HLD_clamp_RFC"/>
    <property type="match status" value="1"/>
</dbReference>
<keyword evidence="3" id="KW-0067">ATP-binding</keyword>